<dbReference type="InterPro" id="IPR011712">
    <property type="entry name" value="Sig_transdc_His_kin_sub3_dim/P"/>
</dbReference>
<keyword evidence="3" id="KW-0597">Phosphoprotein</keyword>
<evidence type="ECO:0000256" key="7">
    <source>
        <dbReference type="ARBA" id="ARBA00022840"/>
    </source>
</evidence>
<keyword evidence="9" id="KW-1133">Transmembrane helix</keyword>
<keyword evidence="5" id="KW-0547">Nucleotide-binding</keyword>
<keyword evidence="9" id="KW-0812">Transmembrane</keyword>
<feature type="transmembrane region" description="Helical" evidence="9">
    <location>
        <begin position="114"/>
        <end position="135"/>
    </location>
</feature>
<dbReference type="Pfam" id="PF23539">
    <property type="entry name" value="DUF7134"/>
    <property type="match status" value="1"/>
</dbReference>
<sequence>MDTTGPLRRVRAFDRRHPLSWDVALACGVGSVSANASGDLHPPGVALLVVVHGALVLRRRRPLPALVAAASAVVVGAVAAVLTGTAVPWAYLAVWVLLFHVGLRDGGLRERARFAVVGLVVGLVTLTSAVSPAGAGASGAIDTEERVRASVAVLAMCAASFLLGLQIRGRREQLAAQREEAARAAVVAERSRIAQEMHDIIGHNLSVITSLATGGAVAVRNAPDDAAAAFDAIGAVSRSSVRDVRRVLAVLRHDRSAEGAALSPQPGLREIPELVEAVRAAGLPVTLSRVGSLRQLSAGRQLAVHRIVQESLTNVLRHAAAGSRVGVAIRRDGADVVVRVDDVGPAGADPGGRTPAGVPGQGILGMRERAETYGGTLEAGPVRGGWSVVARIGADGNDGESEEPRR</sequence>
<feature type="domain" description="DUF7134" evidence="12">
    <location>
        <begin position="11"/>
        <end position="171"/>
    </location>
</feature>
<dbReference type="Gene3D" id="1.20.5.1930">
    <property type="match status" value="1"/>
</dbReference>
<evidence type="ECO:0000256" key="9">
    <source>
        <dbReference type="SAM" id="Phobius"/>
    </source>
</evidence>
<dbReference type="GO" id="GO:0016301">
    <property type="term" value="F:kinase activity"/>
    <property type="evidence" value="ECO:0007669"/>
    <property type="project" value="UniProtKB-KW"/>
</dbReference>
<dbReference type="InterPro" id="IPR036890">
    <property type="entry name" value="HATPase_C_sf"/>
</dbReference>
<evidence type="ECO:0000313" key="13">
    <source>
        <dbReference type="EMBL" id="MBE1878200.1"/>
    </source>
</evidence>
<organism evidence="13 14">
    <name type="scientific">Myceligenerans pegani</name>
    <dbReference type="NCBI Taxonomy" id="2776917"/>
    <lineage>
        <taxon>Bacteria</taxon>
        <taxon>Bacillati</taxon>
        <taxon>Actinomycetota</taxon>
        <taxon>Actinomycetes</taxon>
        <taxon>Micrococcales</taxon>
        <taxon>Promicromonosporaceae</taxon>
        <taxon>Myceligenerans</taxon>
    </lineage>
</organism>
<evidence type="ECO:0000256" key="6">
    <source>
        <dbReference type="ARBA" id="ARBA00022777"/>
    </source>
</evidence>
<feature type="transmembrane region" description="Helical" evidence="9">
    <location>
        <begin position="64"/>
        <end position="83"/>
    </location>
</feature>
<dbReference type="Pfam" id="PF02518">
    <property type="entry name" value="HATPase_c"/>
    <property type="match status" value="1"/>
</dbReference>
<dbReference type="EC" id="2.7.13.3" evidence="2"/>
<dbReference type="InterPro" id="IPR055558">
    <property type="entry name" value="DUF7134"/>
</dbReference>
<evidence type="ECO:0000256" key="3">
    <source>
        <dbReference type="ARBA" id="ARBA00022553"/>
    </source>
</evidence>
<evidence type="ECO:0000259" key="12">
    <source>
        <dbReference type="Pfam" id="PF23539"/>
    </source>
</evidence>
<dbReference type="PANTHER" id="PTHR24421">
    <property type="entry name" value="NITRATE/NITRITE SENSOR PROTEIN NARX-RELATED"/>
    <property type="match status" value="1"/>
</dbReference>
<comment type="caution">
    <text evidence="13">The sequence shown here is derived from an EMBL/GenBank/DDBJ whole genome shotgun (WGS) entry which is preliminary data.</text>
</comment>
<gene>
    <name evidence="13" type="ORF">IHE71_21130</name>
</gene>
<feature type="domain" description="Signal transduction histidine kinase subgroup 3 dimerisation and phosphoacceptor" evidence="11">
    <location>
        <begin position="189"/>
        <end position="254"/>
    </location>
</feature>
<accession>A0ABR9N4D7</accession>
<evidence type="ECO:0000256" key="8">
    <source>
        <dbReference type="ARBA" id="ARBA00023012"/>
    </source>
</evidence>
<dbReference type="Proteomes" id="UP000625527">
    <property type="component" value="Unassembled WGS sequence"/>
</dbReference>
<keyword evidence="9" id="KW-0472">Membrane</keyword>
<dbReference type="InterPro" id="IPR003594">
    <property type="entry name" value="HATPase_dom"/>
</dbReference>
<dbReference type="Pfam" id="PF07730">
    <property type="entry name" value="HisKA_3"/>
    <property type="match status" value="1"/>
</dbReference>
<dbReference type="SUPFAM" id="SSF55874">
    <property type="entry name" value="ATPase domain of HSP90 chaperone/DNA topoisomerase II/histidine kinase"/>
    <property type="match status" value="1"/>
</dbReference>
<proteinExistence type="predicted"/>
<dbReference type="RefSeq" id="WP_192864745.1">
    <property type="nucleotide sequence ID" value="NZ_JADAQT010000108.1"/>
</dbReference>
<feature type="transmembrane region" description="Helical" evidence="9">
    <location>
        <begin position="89"/>
        <end position="107"/>
    </location>
</feature>
<dbReference type="EMBL" id="JADAQT010000108">
    <property type="protein sequence ID" value="MBE1878200.1"/>
    <property type="molecule type" value="Genomic_DNA"/>
</dbReference>
<dbReference type="PANTHER" id="PTHR24421:SF10">
    <property type="entry name" value="NITRATE_NITRITE SENSOR PROTEIN NARQ"/>
    <property type="match status" value="1"/>
</dbReference>
<comment type="catalytic activity">
    <reaction evidence="1">
        <text>ATP + protein L-histidine = ADP + protein N-phospho-L-histidine.</text>
        <dbReference type="EC" id="2.7.13.3"/>
    </reaction>
</comment>
<evidence type="ECO:0000259" key="11">
    <source>
        <dbReference type="Pfam" id="PF07730"/>
    </source>
</evidence>
<feature type="domain" description="Histidine kinase/HSP90-like ATPase" evidence="10">
    <location>
        <begin position="301"/>
        <end position="384"/>
    </location>
</feature>
<evidence type="ECO:0000313" key="14">
    <source>
        <dbReference type="Proteomes" id="UP000625527"/>
    </source>
</evidence>
<evidence type="ECO:0000256" key="4">
    <source>
        <dbReference type="ARBA" id="ARBA00022679"/>
    </source>
</evidence>
<dbReference type="Gene3D" id="3.30.565.10">
    <property type="entry name" value="Histidine kinase-like ATPase, C-terminal domain"/>
    <property type="match status" value="1"/>
</dbReference>
<evidence type="ECO:0000256" key="1">
    <source>
        <dbReference type="ARBA" id="ARBA00000085"/>
    </source>
</evidence>
<protein>
    <recommendedName>
        <fullName evidence="2">histidine kinase</fullName>
        <ecNumber evidence="2">2.7.13.3</ecNumber>
    </recommendedName>
</protein>
<evidence type="ECO:0000256" key="2">
    <source>
        <dbReference type="ARBA" id="ARBA00012438"/>
    </source>
</evidence>
<reference evidence="13 14" key="1">
    <citation type="submission" date="2020-10" db="EMBL/GenBank/DDBJ databases">
        <title>Myceligenerans pegani sp. nov., an endophytic actinomycete isolated from Peganum harmala L. in Xinjiang, China.</title>
        <authorList>
            <person name="Xin L."/>
        </authorList>
    </citation>
    <scope>NUCLEOTIDE SEQUENCE [LARGE SCALE GENOMIC DNA]</scope>
    <source>
        <strain evidence="13 14">TRM65318</strain>
    </source>
</reference>
<name>A0ABR9N4D7_9MICO</name>
<keyword evidence="14" id="KW-1185">Reference proteome</keyword>
<keyword evidence="8" id="KW-0902">Two-component regulatory system</keyword>
<evidence type="ECO:0000256" key="5">
    <source>
        <dbReference type="ARBA" id="ARBA00022741"/>
    </source>
</evidence>
<keyword evidence="4" id="KW-0808">Transferase</keyword>
<keyword evidence="6 13" id="KW-0418">Kinase</keyword>
<feature type="transmembrane region" description="Helical" evidence="9">
    <location>
        <begin position="147"/>
        <end position="165"/>
    </location>
</feature>
<dbReference type="InterPro" id="IPR050482">
    <property type="entry name" value="Sensor_HK_TwoCompSys"/>
</dbReference>
<dbReference type="CDD" id="cd16917">
    <property type="entry name" value="HATPase_UhpB-NarQ-NarX-like"/>
    <property type="match status" value="1"/>
</dbReference>
<keyword evidence="7" id="KW-0067">ATP-binding</keyword>
<evidence type="ECO:0000259" key="10">
    <source>
        <dbReference type="Pfam" id="PF02518"/>
    </source>
</evidence>